<feature type="compositionally biased region" description="Low complexity" evidence="5">
    <location>
        <begin position="203"/>
        <end position="213"/>
    </location>
</feature>
<accession>A0ABW3BIU5</accession>
<dbReference type="EMBL" id="JBHTHR010000663">
    <property type="protein sequence ID" value="MFD0802950.1"/>
    <property type="molecule type" value="Genomic_DNA"/>
</dbReference>
<evidence type="ECO:0000256" key="2">
    <source>
        <dbReference type="ARBA" id="ARBA00022692"/>
    </source>
</evidence>
<reference evidence="9" key="1">
    <citation type="journal article" date="2019" name="Int. J. Syst. Evol. Microbiol.">
        <title>The Global Catalogue of Microorganisms (GCM) 10K type strain sequencing project: providing services to taxonomists for standard genome sequencing and annotation.</title>
        <authorList>
            <consortium name="The Broad Institute Genomics Platform"/>
            <consortium name="The Broad Institute Genome Sequencing Center for Infectious Disease"/>
            <person name="Wu L."/>
            <person name="Ma J."/>
        </authorList>
    </citation>
    <scope>NUCLEOTIDE SEQUENCE [LARGE SCALE GENOMIC DNA]</scope>
    <source>
        <strain evidence="9">CCUG 63369</strain>
    </source>
</reference>
<dbReference type="InterPro" id="IPR020846">
    <property type="entry name" value="MFS_dom"/>
</dbReference>
<feature type="transmembrane region" description="Helical" evidence="6">
    <location>
        <begin position="254"/>
        <end position="272"/>
    </location>
</feature>
<evidence type="ECO:0000256" key="3">
    <source>
        <dbReference type="ARBA" id="ARBA00022989"/>
    </source>
</evidence>
<feature type="transmembrane region" description="Helical" evidence="6">
    <location>
        <begin position="161"/>
        <end position="182"/>
    </location>
</feature>
<dbReference type="PROSITE" id="PS50850">
    <property type="entry name" value="MFS"/>
    <property type="match status" value="1"/>
</dbReference>
<feature type="region of interest" description="Disordered" evidence="5">
    <location>
        <begin position="187"/>
        <end position="213"/>
    </location>
</feature>
<proteinExistence type="predicted"/>
<dbReference type="InterPro" id="IPR052952">
    <property type="entry name" value="MFS-Transporter"/>
</dbReference>
<keyword evidence="3 6" id="KW-1133">Transmembrane helix</keyword>
<feature type="transmembrane region" description="Helical" evidence="6">
    <location>
        <begin position="42"/>
        <end position="66"/>
    </location>
</feature>
<dbReference type="InterPro" id="IPR011701">
    <property type="entry name" value="MFS"/>
</dbReference>
<feature type="transmembrane region" description="Helical" evidence="6">
    <location>
        <begin position="382"/>
        <end position="400"/>
    </location>
</feature>
<evidence type="ECO:0000256" key="4">
    <source>
        <dbReference type="ARBA" id="ARBA00023136"/>
    </source>
</evidence>
<evidence type="ECO:0000259" key="7">
    <source>
        <dbReference type="PROSITE" id="PS50850"/>
    </source>
</evidence>
<dbReference type="Pfam" id="PF07690">
    <property type="entry name" value="MFS_1"/>
    <property type="match status" value="1"/>
</dbReference>
<feature type="transmembrane region" description="Helical" evidence="6">
    <location>
        <begin position="7"/>
        <end position="30"/>
    </location>
</feature>
<evidence type="ECO:0000256" key="5">
    <source>
        <dbReference type="SAM" id="MobiDB-lite"/>
    </source>
</evidence>
<protein>
    <submittedName>
        <fullName evidence="8">MFS transporter</fullName>
    </submittedName>
</protein>
<dbReference type="PANTHER" id="PTHR23527:SF1">
    <property type="entry name" value="BLL3282 PROTEIN"/>
    <property type="match status" value="1"/>
</dbReference>
<comment type="subcellular location">
    <subcellularLocation>
        <location evidence="1">Cell membrane</location>
        <topology evidence="1">Multi-pass membrane protein</topology>
    </subcellularLocation>
</comment>
<organism evidence="8 9">
    <name type="scientific">Streptomonospora algeriensis</name>
    <dbReference type="NCBI Taxonomy" id="995084"/>
    <lineage>
        <taxon>Bacteria</taxon>
        <taxon>Bacillati</taxon>
        <taxon>Actinomycetota</taxon>
        <taxon>Actinomycetes</taxon>
        <taxon>Streptosporangiales</taxon>
        <taxon>Nocardiopsidaceae</taxon>
        <taxon>Streptomonospora</taxon>
    </lineage>
</organism>
<evidence type="ECO:0000313" key="9">
    <source>
        <dbReference type="Proteomes" id="UP001596956"/>
    </source>
</evidence>
<gene>
    <name evidence="8" type="ORF">ACFQZU_16705</name>
</gene>
<comment type="caution">
    <text evidence="8">The sequence shown here is derived from an EMBL/GenBank/DDBJ whole genome shotgun (WGS) entry which is preliminary data.</text>
</comment>
<feature type="transmembrane region" description="Helical" evidence="6">
    <location>
        <begin position="229"/>
        <end position="248"/>
    </location>
</feature>
<feature type="transmembrane region" description="Helical" evidence="6">
    <location>
        <begin position="293"/>
        <end position="312"/>
    </location>
</feature>
<name>A0ABW3BIU5_9ACTN</name>
<evidence type="ECO:0000256" key="1">
    <source>
        <dbReference type="ARBA" id="ARBA00004651"/>
    </source>
</evidence>
<dbReference type="Gene3D" id="1.20.1250.20">
    <property type="entry name" value="MFS general substrate transporter like domains"/>
    <property type="match status" value="2"/>
</dbReference>
<dbReference type="SUPFAM" id="SSF103473">
    <property type="entry name" value="MFS general substrate transporter"/>
    <property type="match status" value="1"/>
</dbReference>
<dbReference type="InterPro" id="IPR036259">
    <property type="entry name" value="MFS_trans_sf"/>
</dbReference>
<feature type="domain" description="Major facilitator superfamily (MFS) profile" evidence="7">
    <location>
        <begin position="5"/>
        <end position="404"/>
    </location>
</feature>
<feature type="transmembrane region" description="Helical" evidence="6">
    <location>
        <begin position="73"/>
        <end position="92"/>
    </location>
</feature>
<sequence>MGNRRWVILCIAVVSQVASVGALFGVPFVLPELREAYGLSTARAGTLAGLPALGLLMTLFGWGVVIDRYGERFTMASSLALTAACLCLLGTAEGVIGAGAVLVCVGASGGPVNAAGGRLVMTWFHERQRGLAMGIRQMAQPMGIGGAAAVMPLVAERWGFVVAMTLPATLAVVMVPLVLVFARPPRGAAGAGGAADDRRETARSQADSAAAPAAHSPYRHAAIWRVHGVSMLLGVPQASVMTYSLVYLVDQHGWSAPAAGTAIAAVQVPGALNRMFLGVLSDRLGSRLRPVRVIAVLAATALVLLTLSAAVAPAASVPLLLICLLLAMSHNGLTFTAAAETAGITWAGRAMAAQNSLQALSNTLTPLLMGLVITWFGIDAVYAAAAAFSTAAAAVVSADIRRRRGTKPTARV</sequence>
<dbReference type="Proteomes" id="UP001596956">
    <property type="component" value="Unassembled WGS sequence"/>
</dbReference>
<keyword evidence="4 6" id="KW-0472">Membrane</keyword>
<keyword evidence="9" id="KW-1185">Reference proteome</keyword>
<evidence type="ECO:0000256" key="6">
    <source>
        <dbReference type="SAM" id="Phobius"/>
    </source>
</evidence>
<evidence type="ECO:0000313" key="8">
    <source>
        <dbReference type="EMBL" id="MFD0802950.1"/>
    </source>
</evidence>
<dbReference type="PANTHER" id="PTHR23527">
    <property type="entry name" value="BLL3282 PROTEIN"/>
    <property type="match status" value="1"/>
</dbReference>
<keyword evidence="2 6" id="KW-0812">Transmembrane</keyword>